<dbReference type="InParanoid" id="B0DQ63"/>
<sequence length="383" mass="42593">MANLGVFLGNRHAERESLGCLRCCVHGCIIIDQDVLIPRVILIEYVHGRMSLSNDLVTGKVTIFVLSWTHHHLCALLSTWGLKPLKFGLEKVHLYAPNLIGYKGKGREGKGRGMLHTSTTNKHFSFSTTTIHIDDHLQPQPTTPPSATTAVRRSEPPSHTLTTTTTWQRHVSSPTADGDLACQRTCHVVQTVTTQSSSLPTLVQTCQQQQQRGDATSPAKWMTGDGDDLACQRAPNTMKSDDCPAPPLEPRCYVAVSNVATKRRTTANSLFVVVIHLMTHRMGLLEYKKKASQDTMGKKLQVKLCRAVTVGGKEVWLADLVRIIFCSCKQEVERLGKAKTHEAFQVNVLYVKGSPLVVMYMYEKFQDAWKAEGYTMAKADFMT</sequence>
<dbReference type="HOGENOM" id="CLU_721741_0_0_1"/>
<dbReference type="KEGG" id="lbc:LACBIDRAFT_331665"/>
<proteinExistence type="predicted"/>
<reference evidence="2 3" key="1">
    <citation type="journal article" date="2008" name="Nature">
        <title>The genome of Laccaria bicolor provides insights into mycorrhizal symbiosis.</title>
        <authorList>
            <person name="Martin F."/>
            <person name="Aerts A."/>
            <person name="Ahren D."/>
            <person name="Brun A."/>
            <person name="Danchin E.G.J."/>
            <person name="Duchaussoy F."/>
            <person name="Gibon J."/>
            <person name="Kohler A."/>
            <person name="Lindquist E."/>
            <person name="Pereda V."/>
            <person name="Salamov A."/>
            <person name="Shapiro H.J."/>
            <person name="Wuyts J."/>
            <person name="Blaudez D."/>
            <person name="Buee M."/>
            <person name="Brokstein P."/>
            <person name="Canbaeck B."/>
            <person name="Cohen D."/>
            <person name="Courty P.E."/>
            <person name="Coutinho P.M."/>
            <person name="Delaruelle C."/>
            <person name="Detter J.C."/>
            <person name="Deveau A."/>
            <person name="DiFazio S."/>
            <person name="Duplessis S."/>
            <person name="Fraissinet-Tachet L."/>
            <person name="Lucic E."/>
            <person name="Frey-Klett P."/>
            <person name="Fourrey C."/>
            <person name="Feussner I."/>
            <person name="Gay G."/>
            <person name="Grimwood J."/>
            <person name="Hoegger P.J."/>
            <person name="Jain P."/>
            <person name="Kilaru S."/>
            <person name="Labbe J."/>
            <person name="Lin Y.C."/>
            <person name="Legue V."/>
            <person name="Le Tacon F."/>
            <person name="Marmeisse R."/>
            <person name="Melayah D."/>
            <person name="Montanini B."/>
            <person name="Muratet M."/>
            <person name="Nehls U."/>
            <person name="Niculita-Hirzel H."/>
            <person name="Oudot-Le Secq M.P."/>
            <person name="Peter M."/>
            <person name="Quesneville H."/>
            <person name="Rajashekar B."/>
            <person name="Reich M."/>
            <person name="Rouhier N."/>
            <person name="Schmutz J."/>
            <person name="Yin T."/>
            <person name="Chalot M."/>
            <person name="Henrissat B."/>
            <person name="Kuees U."/>
            <person name="Lucas S."/>
            <person name="Van de Peer Y."/>
            <person name="Podila G.K."/>
            <person name="Polle A."/>
            <person name="Pukkila P.J."/>
            <person name="Richardson P.M."/>
            <person name="Rouze P."/>
            <person name="Sanders I.R."/>
            <person name="Stajich J.E."/>
            <person name="Tunlid A."/>
            <person name="Tuskan G."/>
            <person name="Grigoriev I.V."/>
        </authorList>
    </citation>
    <scope>NUCLEOTIDE SEQUENCE [LARGE SCALE GENOMIC DNA]</scope>
    <source>
        <strain evidence="3">S238N-H82 / ATCC MYA-4686</strain>
    </source>
</reference>
<gene>
    <name evidence="2" type="ORF">LACBIDRAFT_331665</name>
</gene>
<dbReference type="Proteomes" id="UP000001194">
    <property type="component" value="Unassembled WGS sequence"/>
</dbReference>
<dbReference type="AlphaFoldDB" id="B0DQ63"/>
<evidence type="ECO:0000313" key="2">
    <source>
        <dbReference type="EMBL" id="EDR03238.1"/>
    </source>
</evidence>
<dbReference type="GeneID" id="6081667"/>
<feature type="region of interest" description="Disordered" evidence="1">
    <location>
        <begin position="134"/>
        <end position="172"/>
    </location>
</feature>
<evidence type="ECO:0000256" key="1">
    <source>
        <dbReference type="SAM" id="MobiDB-lite"/>
    </source>
</evidence>
<dbReference type="RefSeq" id="XP_001886034.1">
    <property type="nucleotide sequence ID" value="XM_001885999.1"/>
</dbReference>
<protein>
    <submittedName>
        <fullName evidence="2">Predicted protein</fullName>
    </submittedName>
</protein>
<organism evidence="3">
    <name type="scientific">Laccaria bicolor (strain S238N-H82 / ATCC MYA-4686)</name>
    <name type="common">Bicoloured deceiver</name>
    <name type="synonym">Laccaria laccata var. bicolor</name>
    <dbReference type="NCBI Taxonomy" id="486041"/>
    <lineage>
        <taxon>Eukaryota</taxon>
        <taxon>Fungi</taxon>
        <taxon>Dikarya</taxon>
        <taxon>Basidiomycota</taxon>
        <taxon>Agaricomycotina</taxon>
        <taxon>Agaricomycetes</taxon>
        <taxon>Agaricomycetidae</taxon>
        <taxon>Agaricales</taxon>
        <taxon>Agaricineae</taxon>
        <taxon>Hydnangiaceae</taxon>
        <taxon>Laccaria</taxon>
    </lineage>
</organism>
<dbReference type="EMBL" id="DS547125">
    <property type="protein sequence ID" value="EDR03238.1"/>
    <property type="molecule type" value="Genomic_DNA"/>
</dbReference>
<name>B0DQ63_LACBS</name>
<keyword evidence="3" id="KW-1185">Reference proteome</keyword>
<evidence type="ECO:0000313" key="3">
    <source>
        <dbReference type="Proteomes" id="UP000001194"/>
    </source>
</evidence>
<accession>B0DQ63</accession>